<reference evidence="1 2" key="1">
    <citation type="submission" date="2017-12" db="EMBL/GenBank/DDBJ databases">
        <title>Streptomyces populusis sp. nov., a novel endophytic actinobacterium isolated from stems of Populus adenopoda Maxim.</title>
        <authorList>
            <person name="Wang Z."/>
        </authorList>
    </citation>
    <scope>NUCLEOTIDE SEQUENCE [LARGE SCALE GENOMIC DNA]</scope>
    <source>
        <strain evidence="1 2">A249</strain>
    </source>
</reference>
<sequence>MALVDQVPTLLGVVVGAATSYLVTVTTERSRWRRQQAVRWDERRLSAYADYARAVKEVCMISLRLGAGRGLTDYPSPLEPTSAVLGEAAAAEDRRGHLLEDLRLLTDTDTITAARVLNHALWQLSWMAHGKVPATRESWAQAWREYRDARDEYHRCARKSLGIAGSAVARDQTWPPRWMAAGRQE</sequence>
<protein>
    <recommendedName>
        <fullName evidence="3">Secreted protein</fullName>
    </recommendedName>
</protein>
<keyword evidence="2" id="KW-1185">Reference proteome</keyword>
<evidence type="ECO:0000313" key="2">
    <source>
        <dbReference type="Proteomes" id="UP000236178"/>
    </source>
</evidence>
<name>A0A2I0SK05_9ACTN</name>
<proteinExistence type="predicted"/>
<dbReference type="AlphaFoldDB" id="A0A2I0SK05"/>
<evidence type="ECO:0008006" key="3">
    <source>
        <dbReference type="Google" id="ProtNLM"/>
    </source>
</evidence>
<dbReference type="EMBL" id="PJOS01000054">
    <property type="protein sequence ID" value="PKT70261.1"/>
    <property type="molecule type" value="Genomic_DNA"/>
</dbReference>
<dbReference type="OrthoDB" id="3401121at2"/>
<accession>A0A2I0SK05</accession>
<gene>
    <name evidence="1" type="ORF">CW362_25105</name>
</gene>
<organism evidence="1 2">
    <name type="scientific">Streptomyces populi</name>
    <dbReference type="NCBI Taxonomy" id="2058924"/>
    <lineage>
        <taxon>Bacteria</taxon>
        <taxon>Bacillati</taxon>
        <taxon>Actinomycetota</taxon>
        <taxon>Actinomycetes</taxon>
        <taxon>Kitasatosporales</taxon>
        <taxon>Streptomycetaceae</taxon>
        <taxon>Streptomyces</taxon>
    </lineage>
</organism>
<evidence type="ECO:0000313" key="1">
    <source>
        <dbReference type="EMBL" id="PKT70261.1"/>
    </source>
</evidence>
<comment type="caution">
    <text evidence="1">The sequence shown here is derived from an EMBL/GenBank/DDBJ whole genome shotgun (WGS) entry which is preliminary data.</text>
</comment>
<dbReference type="Proteomes" id="UP000236178">
    <property type="component" value="Unassembled WGS sequence"/>
</dbReference>